<evidence type="ECO:0000313" key="3">
    <source>
        <dbReference type="EMBL" id="KAE9284514.1"/>
    </source>
</evidence>
<sequence>MLKHWLSLAGPRHPVLSFSQNLPAAQMREQVRPSTAADSKATRQRLSMHA</sequence>
<dbReference type="Proteomes" id="UP000435112">
    <property type="component" value="Unassembled WGS sequence"/>
</dbReference>
<dbReference type="Proteomes" id="UP000434957">
    <property type="component" value="Unassembled WGS sequence"/>
</dbReference>
<evidence type="ECO:0000313" key="4">
    <source>
        <dbReference type="Proteomes" id="UP000434957"/>
    </source>
</evidence>
<comment type="caution">
    <text evidence="2">The sequence shown here is derived from an EMBL/GenBank/DDBJ whole genome shotgun (WGS) entry which is preliminary data.</text>
</comment>
<name>A0A6A3IHS5_9STRA</name>
<evidence type="ECO:0000313" key="5">
    <source>
        <dbReference type="Proteomes" id="UP000435112"/>
    </source>
</evidence>
<gene>
    <name evidence="2" type="ORF">PR002_g24243</name>
    <name evidence="3" type="ORF">PR003_g26834</name>
</gene>
<reference evidence="2 5" key="1">
    <citation type="submission" date="2018-09" db="EMBL/GenBank/DDBJ databases">
        <title>Genomic investigation of the strawberry pathogen Phytophthora fragariae indicates pathogenicity is determined by transcriptional variation in three key races.</title>
        <authorList>
            <person name="Adams T.M."/>
            <person name="Armitage A.D."/>
            <person name="Sobczyk M.K."/>
            <person name="Bates H.J."/>
            <person name="Dunwell J.M."/>
            <person name="Nellist C.F."/>
            <person name="Harrison R.J."/>
        </authorList>
    </citation>
    <scope>NUCLEOTIDE SEQUENCE [LARGE SCALE GENOMIC DNA]</scope>
    <source>
        <strain evidence="2 5">SCRP324</strain>
        <strain evidence="3 4">SCRP333</strain>
    </source>
</reference>
<accession>A0A6A3IHS5</accession>
<organism evidence="2 5">
    <name type="scientific">Phytophthora rubi</name>
    <dbReference type="NCBI Taxonomy" id="129364"/>
    <lineage>
        <taxon>Eukaryota</taxon>
        <taxon>Sar</taxon>
        <taxon>Stramenopiles</taxon>
        <taxon>Oomycota</taxon>
        <taxon>Peronosporomycetes</taxon>
        <taxon>Peronosporales</taxon>
        <taxon>Peronosporaceae</taxon>
        <taxon>Phytophthora</taxon>
    </lineage>
</organism>
<dbReference type="AlphaFoldDB" id="A0A6A3IHS5"/>
<dbReference type="EMBL" id="QXFU01002934">
    <property type="protein sequence ID" value="KAE8980048.1"/>
    <property type="molecule type" value="Genomic_DNA"/>
</dbReference>
<proteinExistence type="predicted"/>
<feature type="region of interest" description="Disordered" evidence="1">
    <location>
        <begin position="26"/>
        <end position="50"/>
    </location>
</feature>
<dbReference type="EMBL" id="QXFT01003574">
    <property type="protein sequence ID" value="KAE9284514.1"/>
    <property type="molecule type" value="Genomic_DNA"/>
</dbReference>
<evidence type="ECO:0000256" key="1">
    <source>
        <dbReference type="SAM" id="MobiDB-lite"/>
    </source>
</evidence>
<evidence type="ECO:0000313" key="2">
    <source>
        <dbReference type="EMBL" id="KAE8980048.1"/>
    </source>
</evidence>
<protein>
    <submittedName>
        <fullName evidence="2">Uncharacterized protein</fullName>
    </submittedName>
</protein>
<keyword evidence="4" id="KW-1185">Reference proteome</keyword>